<name>C5R9Z3_WEIPA</name>
<dbReference type="EMBL" id="ACKU01000010">
    <property type="protein sequence ID" value="EER75015.1"/>
    <property type="molecule type" value="Genomic_DNA"/>
</dbReference>
<evidence type="ECO:0000313" key="2">
    <source>
        <dbReference type="Proteomes" id="UP000004528"/>
    </source>
</evidence>
<reference evidence="1 2" key="1">
    <citation type="submission" date="2009-04" db="EMBL/GenBank/DDBJ databases">
        <authorList>
            <person name="Qin X."/>
            <person name="Bachman B."/>
            <person name="Battles P."/>
            <person name="Bell A."/>
            <person name="Bess C."/>
            <person name="Bickham C."/>
            <person name="Chaboub L."/>
            <person name="Chen D."/>
            <person name="Coyle M."/>
            <person name="Deiros D.R."/>
            <person name="Dinh H."/>
            <person name="Forbes L."/>
            <person name="Fowler G."/>
            <person name="Francisco L."/>
            <person name="Fu Q."/>
            <person name="Gubbala S."/>
            <person name="Hale W."/>
            <person name="Han Y."/>
            <person name="Hemphill L."/>
            <person name="Highlander S.K."/>
            <person name="Hirani K."/>
            <person name="Hogues M."/>
            <person name="Jackson L."/>
            <person name="Jakkamsetti A."/>
            <person name="Javaid M."/>
            <person name="Jiang H."/>
            <person name="Korchina V."/>
            <person name="Kovar C."/>
            <person name="Lara F."/>
            <person name="Lee S."/>
            <person name="Mata R."/>
            <person name="Mathew T."/>
            <person name="Moen C."/>
            <person name="Morales K."/>
            <person name="Munidasa M."/>
            <person name="Nazareth L."/>
            <person name="Ngo R."/>
            <person name="Nguyen L."/>
            <person name="Okwuonu G."/>
            <person name="Ongeri F."/>
            <person name="Patil S."/>
            <person name="Petrosino J."/>
            <person name="Pham C."/>
            <person name="Pham P."/>
            <person name="Pu L.-L."/>
            <person name="Puazo M."/>
            <person name="Raj R."/>
            <person name="Reid J."/>
            <person name="Rouhana J."/>
            <person name="Saada N."/>
            <person name="Shang Y."/>
            <person name="Simmons D."/>
            <person name="Thornton R."/>
            <person name="Warren J."/>
            <person name="Weissenberger G."/>
            <person name="Zhang J."/>
            <person name="Zhang L."/>
            <person name="Zhou C."/>
            <person name="Zhu D."/>
            <person name="Muzny D."/>
            <person name="Worley K."/>
            <person name="Gibbs R."/>
        </authorList>
    </citation>
    <scope>NUCLEOTIDE SEQUENCE [LARGE SCALE GENOMIC DNA]</scope>
    <source>
        <strain evidence="1 2">ATCC 33313</strain>
    </source>
</reference>
<proteinExistence type="predicted"/>
<protein>
    <submittedName>
        <fullName evidence="1">Uncharacterized protein</fullName>
    </submittedName>
</protein>
<comment type="caution">
    <text evidence="1">The sequence shown here is derived from an EMBL/GenBank/DDBJ whole genome shotgun (WGS) entry which is preliminary data.</text>
</comment>
<gene>
    <name evidence="1" type="ORF">HMPREF0877_0788</name>
</gene>
<evidence type="ECO:0000313" key="1">
    <source>
        <dbReference type="EMBL" id="EER75015.1"/>
    </source>
</evidence>
<dbReference type="AlphaFoldDB" id="C5R9Z3"/>
<keyword evidence="2" id="KW-1185">Reference proteome</keyword>
<dbReference type="HOGENOM" id="CLU_3049319_0_0_9"/>
<accession>C5R9Z3</accession>
<dbReference type="Proteomes" id="UP000004528">
    <property type="component" value="Unassembled WGS sequence"/>
</dbReference>
<organism evidence="1 2">
    <name type="scientific">Weissella paramesenteroides ATCC 33313</name>
    <dbReference type="NCBI Taxonomy" id="585506"/>
    <lineage>
        <taxon>Bacteria</taxon>
        <taxon>Bacillati</taxon>
        <taxon>Bacillota</taxon>
        <taxon>Bacilli</taxon>
        <taxon>Lactobacillales</taxon>
        <taxon>Lactobacillaceae</taxon>
        <taxon>Weissella</taxon>
    </lineage>
</organism>
<sequence length="54" mass="6632">MLITTQKDDKIFWDIGKMVGILLWNDMHENKYDMFNDYQILDNIYQKEEFPESI</sequence>